<feature type="active site" description="Proton acceptor" evidence="5">
    <location>
        <position position="61"/>
    </location>
</feature>
<evidence type="ECO:0000313" key="9">
    <source>
        <dbReference type="Proteomes" id="UP001150830"/>
    </source>
</evidence>
<comment type="function">
    <text evidence="2 7">Catalyzes the epimerization of the C3' and C5'positions of dTDP-6-deoxy-D-xylo-4-hexulose, forming dTDP-6-deoxy-L-lyxo-4-hexulose.</text>
</comment>
<sequence>MKVTPLALDGVLLLEPRVFRDERGFFQETFHKQRFQELGLPTNFVQDNHSRSCRGVLRGLHFQLQHPQGKLVRVVSGEIFDVAVDIRPASPTLGQWCGTMLNDQNHHQLWVPPGMAHGFVVLSERADVLYRCTDVYAPDDEYSVRWDDPTIGIKWPLDSLADTPVIISQRDQNAMNWQQLQTLLGIGT</sequence>
<evidence type="ECO:0000313" key="8">
    <source>
        <dbReference type="EMBL" id="MCY0966956.1"/>
    </source>
</evidence>
<dbReference type="PANTHER" id="PTHR21047">
    <property type="entry name" value="DTDP-6-DEOXY-D-GLUCOSE-3,5 EPIMERASE"/>
    <property type="match status" value="1"/>
</dbReference>
<dbReference type="EC" id="5.1.3.13" evidence="3 7"/>
<evidence type="ECO:0000256" key="1">
    <source>
        <dbReference type="ARBA" id="ARBA00001298"/>
    </source>
</evidence>
<accession>A0A9X3EGV1</accession>
<dbReference type="NCBIfam" id="TIGR01221">
    <property type="entry name" value="rmlC"/>
    <property type="match status" value="1"/>
</dbReference>
<dbReference type="AlphaFoldDB" id="A0A9X3EGV1"/>
<keyword evidence="9" id="KW-1185">Reference proteome</keyword>
<dbReference type="InterPro" id="IPR011051">
    <property type="entry name" value="RmlC_Cupin_sf"/>
</dbReference>
<evidence type="ECO:0000256" key="5">
    <source>
        <dbReference type="PIRSR" id="PIRSR600888-1"/>
    </source>
</evidence>
<keyword evidence="7 8" id="KW-0413">Isomerase</keyword>
<comment type="subunit">
    <text evidence="7">Homodimer.</text>
</comment>
<evidence type="ECO:0000256" key="7">
    <source>
        <dbReference type="RuleBase" id="RU364069"/>
    </source>
</evidence>
<comment type="caution">
    <text evidence="8">The sequence shown here is derived from an EMBL/GenBank/DDBJ whole genome shotgun (WGS) entry which is preliminary data.</text>
</comment>
<proteinExistence type="inferred from homology"/>
<dbReference type="EMBL" id="JAPNOA010000058">
    <property type="protein sequence ID" value="MCY0966956.1"/>
    <property type="molecule type" value="Genomic_DNA"/>
</dbReference>
<gene>
    <name evidence="8" type="primary">rfbC</name>
    <name evidence="8" type="ORF">OUO13_17395</name>
</gene>
<dbReference type="GO" id="GO:0008830">
    <property type="term" value="F:dTDP-4-dehydrorhamnose 3,5-epimerase activity"/>
    <property type="evidence" value="ECO:0007669"/>
    <property type="project" value="UniProtKB-UniRule"/>
</dbReference>
<feature type="active site" description="Proton donor" evidence="5">
    <location>
        <position position="130"/>
    </location>
</feature>
<dbReference type="CDD" id="cd00438">
    <property type="entry name" value="cupin_RmlC"/>
    <property type="match status" value="1"/>
</dbReference>
<dbReference type="GO" id="GO:0005829">
    <property type="term" value="C:cytosol"/>
    <property type="evidence" value="ECO:0007669"/>
    <property type="project" value="TreeGrafter"/>
</dbReference>
<organism evidence="8 9">
    <name type="scientific">Parathalassolituus penaei</name>
    <dbReference type="NCBI Taxonomy" id="2997323"/>
    <lineage>
        <taxon>Bacteria</taxon>
        <taxon>Pseudomonadati</taxon>
        <taxon>Pseudomonadota</taxon>
        <taxon>Gammaproteobacteria</taxon>
        <taxon>Oceanospirillales</taxon>
        <taxon>Oceanospirillaceae</taxon>
        <taxon>Parathalassolituus</taxon>
    </lineage>
</organism>
<reference evidence="8" key="1">
    <citation type="submission" date="2022-11" db="EMBL/GenBank/DDBJ databases">
        <title>Parathalassolutuus dongxingensis gen. nov., sp. nov., a novel member of family Oceanospirillaceae isolated from a coastal shrimp pond in Guangxi, China.</title>
        <authorList>
            <person name="Chen H."/>
        </authorList>
    </citation>
    <scope>NUCLEOTIDE SEQUENCE</scope>
    <source>
        <strain evidence="8">G-43</strain>
    </source>
</reference>
<comment type="pathway">
    <text evidence="7">Carbohydrate biosynthesis; dTDP-L-rhamnose biosynthesis.</text>
</comment>
<dbReference type="Gene3D" id="2.60.120.10">
    <property type="entry name" value="Jelly Rolls"/>
    <property type="match status" value="1"/>
</dbReference>
<protein>
    <recommendedName>
        <fullName evidence="4 7">dTDP-4-dehydrorhamnose 3,5-epimerase</fullName>
        <ecNumber evidence="3 7">5.1.3.13</ecNumber>
    </recommendedName>
    <alternativeName>
        <fullName evidence="7">Thymidine diphospho-4-keto-rhamnose 3,5-epimerase</fullName>
    </alternativeName>
</protein>
<evidence type="ECO:0000256" key="6">
    <source>
        <dbReference type="PIRSR" id="PIRSR600888-3"/>
    </source>
</evidence>
<dbReference type="GO" id="GO:0019305">
    <property type="term" value="P:dTDP-rhamnose biosynthetic process"/>
    <property type="evidence" value="ECO:0007669"/>
    <property type="project" value="UniProtKB-UniRule"/>
</dbReference>
<comment type="catalytic activity">
    <reaction evidence="1 7">
        <text>dTDP-4-dehydro-6-deoxy-alpha-D-glucose = dTDP-4-dehydro-beta-L-rhamnose</text>
        <dbReference type="Rhea" id="RHEA:16969"/>
        <dbReference type="ChEBI" id="CHEBI:57649"/>
        <dbReference type="ChEBI" id="CHEBI:62830"/>
        <dbReference type="EC" id="5.1.3.13"/>
    </reaction>
</comment>
<dbReference type="SUPFAM" id="SSF51182">
    <property type="entry name" value="RmlC-like cupins"/>
    <property type="match status" value="1"/>
</dbReference>
<dbReference type="GO" id="GO:0000271">
    <property type="term" value="P:polysaccharide biosynthetic process"/>
    <property type="evidence" value="ECO:0007669"/>
    <property type="project" value="TreeGrafter"/>
</dbReference>
<dbReference type="InterPro" id="IPR014710">
    <property type="entry name" value="RmlC-like_jellyroll"/>
</dbReference>
<dbReference type="PANTHER" id="PTHR21047:SF2">
    <property type="entry name" value="THYMIDINE DIPHOSPHO-4-KETO-RHAMNOSE 3,5-EPIMERASE"/>
    <property type="match status" value="1"/>
</dbReference>
<evidence type="ECO:0000256" key="3">
    <source>
        <dbReference type="ARBA" id="ARBA00012098"/>
    </source>
</evidence>
<dbReference type="RefSeq" id="WP_283175163.1">
    <property type="nucleotide sequence ID" value="NZ_JAPNOA010000058.1"/>
</dbReference>
<dbReference type="Pfam" id="PF00908">
    <property type="entry name" value="dTDP_sugar_isom"/>
    <property type="match status" value="1"/>
</dbReference>
<comment type="similarity">
    <text evidence="7">Belongs to the dTDP-4-dehydrorhamnose 3,5-epimerase family.</text>
</comment>
<dbReference type="Proteomes" id="UP001150830">
    <property type="component" value="Unassembled WGS sequence"/>
</dbReference>
<dbReference type="InterPro" id="IPR000888">
    <property type="entry name" value="RmlC-like"/>
</dbReference>
<feature type="site" description="Participates in a stacking interaction with the thymidine ring of dTDP-4-oxo-6-deoxyglucose" evidence="6">
    <location>
        <position position="136"/>
    </location>
</feature>
<name>A0A9X3EGV1_9GAMM</name>
<evidence type="ECO:0000256" key="2">
    <source>
        <dbReference type="ARBA" id="ARBA00001997"/>
    </source>
</evidence>
<evidence type="ECO:0000256" key="4">
    <source>
        <dbReference type="ARBA" id="ARBA00019595"/>
    </source>
</evidence>